<sequence length="67" mass="7800">SNDKITTKHQGYIAFIGKIRNAFKHTTDVEINASWISSRELTFIYFLSILAAINSIYLYIKKNQYIL</sequence>
<dbReference type="EMBL" id="BARW01039907">
    <property type="protein sequence ID" value="GAJ23490.1"/>
    <property type="molecule type" value="Genomic_DNA"/>
</dbReference>
<reference evidence="2" key="1">
    <citation type="journal article" date="2014" name="Front. Microbiol.">
        <title>High frequency of phylogenetically diverse reductive dehalogenase-homologous genes in deep subseafloor sedimentary metagenomes.</title>
        <authorList>
            <person name="Kawai M."/>
            <person name="Futagami T."/>
            <person name="Toyoda A."/>
            <person name="Takaki Y."/>
            <person name="Nishi S."/>
            <person name="Hori S."/>
            <person name="Arai W."/>
            <person name="Tsubouchi T."/>
            <person name="Morono Y."/>
            <person name="Uchiyama I."/>
            <person name="Ito T."/>
            <person name="Fujiyama A."/>
            <person name="Inagaki F."/>
            <person name="Takami H."/>
        </authorList>
    </citation>
    <scope>NUCLEOTIDE SEQUENCE</scope>
    <source>
        <strain evidence="2">Expedition CK06-06</strain>
    </source>
</reference>
<gene>
    <name evidence="2" type="ORF">S12H4_60574</name>
</gene>
<keyword evidence="1" id="KW-0812">Transmembrane</keyword>
<proteinExistence type="predicted"/>
<organism evidence="2">
    <name type="scientific">marine sediment metagenome</name>
    <dbReference type="NCBI Taxonomy" id="412755"/>
    <lineage>
        <taxon>unclassified sequences</taxon>
        <taxon>metagenomes</taxon>
        <taxon>ecological metagenomes</taxon>
    </lineage>
</organism>
<keyword evidence="1" id="KW-1133">Transmembrane helix</keyword>
<evidence type="ECO:0000313" key="2">
    <source>
        <dbReference type="EMBL" id="GAJ23490.1"/>
    </source>
</evidence>
<feature type="non-terminal residue" evidence="2">
    <location>
        <position position="1"/>
    </location>
</feature>
<comment type="caution">
    <text evidence="2">The sequence shown here is derived from an EMBL/GenBank/DDBJ whole genome shotgun (WGS) entry which is preliminary data.</text>
</comment>
<feature type="transmembrane region" description="Helical" evidence="1">
    <location>
        <begin position="42"/>
        <end position="60"/>
    </location>
</feature>
<accession>X1W2D0</accession>
<evidence type="ECO:0000256" key="1">
    <source>
        <dbReference type="SAM" id="Phobius"/>
    </source>
</evidence>
<name>X1W2D0_9ZZZZ</name>
<protein>
    <submittedName>
        <fullName evidence="2">Uncharacterized protein</fullName>
    </submittedName>
</protein>
<dbReference type="AlphaFoldDB" id="X1W2D0"/>
<keyword evidence="1" id="KW-0472">Membrane</keyword>